<dbReference type="AlphaFoldDB" id="A0A2U1B7N0"/>
<reference evidence="1 2" key="1">
    <citation type="submission" date="2018-04" db="EMBL/GenBank/DDBJ databases">
        <title>Genomic Encyclopedia of Type Strains, Phase IV (KMG-IV): sequencing the most valuable type-strain genomes for metagenomic binning, comparative biology and taxonomic classification.</title>
        <authorList>
            <person name="Goeker M."/>
        </authorList>
    </citation>
    <scope>NUCLEOTIDE SEQUENCE [LARGE SCALE GENOMIC DNA]</scope>
    <source>
        <strain evidence="1 2">DSM 14823</strain>
    </source>
</reference>
<dbReference type="GeneID" id="78294552"/>
<dbReference type="OrthoDB" id="254023at2"/>
<name>A0A2U1B7N0_9BACT</name>
<gene>
    <name evidence="1" type="ORF">C8D82_106120</name>
</gene>
<accession>A0A2U1B7N0</accession>
<evidence type="ECO:0000313" key="1">
    <source>
        <dbReference type="EMBL" id="PVY44602.1"/>
    </source>
</evidence>
<proteinExistence type="predicted"/>
<keyword evidence="2" id="KW-1185">Reference proteome</keyword>
<evidence type="ECO:0000313" key="2">
    <source>
        <dbReference type="Proteomes" id="UP000245959"/>
    </source>
</evidence>
<protein>
    <submittedName>
        <fullName evidence="1">Prepilin-type processing-associated H-X9-DG protein</fullName>
    </submittedName>
</protein>
<sequence>MLLPALNKAREAARASSCLGNLRQTMQGMLLYADNNKGWTVPNWRSGVGCWGDVNEFGLFPNYLPRVAGKCPADPVTSIGSSTGIYGMYLFAVDSGLGSRGADAASVLGSGACIEAPPWSGTISYRPSLMKAPSTTVFLADTRDINNIGLYIFSPTGSLVDRDGVATVHNNRANVNFFDGHVAARSYTELKTVTNRFTHVLQATLTPWN</sequence>
<dbReference type="RefSeq" id="WP_116883232.1">
    <property type="nucleotide sequence ID" value="NZ_CABMMC010000016.1"/>
</dbReference>
<dbReference type="EMBL" id="QEKH01000006">
    <property type="protein sequence ID" value="PVY44602.1"/>
    <property type="molecule type" value="Genomic_DNA"/>
</dbReference>
<organism evidence="1 2">
    <name type="scientific">Victivallis vadensis</name>
    <dbReference type="NCBI Taxonomy" id="172901"/>
    <lineage>
        <taxon>Bacteria</taxon>
        <taxon>Pseudomonadati</taxon>
        <taxon>Lentisphaerota</taxon>
        <taxon>Lentisphaeria</taxon>
        <taxon>Victivallales</taxon>
        <taxon>Victivallaceae</taxon>
        <taxon>Victivallis</taxon>
    </lineage>
</organism>
<dbReference type="Proteomes" id="UP000245959">
    <property type="component" value="Unassembled WGS sequence"/>
</dbReference>
<comment type="caution">
    <text evidence="1">The sequence shown here is derived from an EMBL/GenBank/DDBJ whole genome shotgun (WGS) entry which is preliminary data.</text>
</comment>